<sequence>MEGPFAELFDAQSICYVTVATGAAIMYDQILYVSQEVDFIWVGPKDGSKVLDADVEASESPLDHYDSTLLRGSLLWSRISARNSDSQPASSLDCRSKPNFCFSADNDIIITAEAFNFMFITAMQAILLLRAYVLCNRSKKVLAFLLSSFVCEMIAIVVVIGRSLGLIAMGGFVTFMGAVKTDSANSYALAHWLVVYRAIQLAFDILLRAIALFGSVKHTLEAKGWSVNPLVKALVADQIGYFVWYAVWQGTNLTTTTGVDAGVSALEALNYIFGGFAIIAGPRMVISLRARELKTREGTLQTELSTIQFNVRGSPSQLDAEEEPVHTHSLGSRREGDADA</sequence>
<organism evidence="1 2">
    <name type="scientific">Leucogyrophana mollusca</name>
    <dbReference type="NCBI Taxonomy" id="85980"/>
    <lineage>
        <taxon>Eukaryota</taxon>
        <taxon>Fungi</taxon>
        <taxon>Dikarya</taxon>
        <taxon>Basidiomycota</taxon>
        <taxon>Agaricomycotina</taxon>
        <taxon>Agaricomycetes</taxon>
        <taxon>Agaricomycetidae</taxon>
        <taxon>Boletales</taxon>
        <taxon>Boletales incertae sedis</taxon>
        <taxon>Leucogyrophana</taxon>
    </lineage>
</organism>
<dbReference type="Proteomes" id="UP000790709">
    <property type="component" value="Unassembled WGS sequence"/>
</dbReference>
<name>A0ACB8AVN3_9AGAM</name>
<accession>A0ACB8AVN3</accession>
<gene>
    <name evidence="1" type="ORF">BV22DRAFT_1135527</name>
</gene>
<dbReference type="EMBL" id="MU267135">
    <property type="protein sequence ID" value="KAH7917294.1"/>
    <property type="molecule type" value="Genomic_DNA"/>
</dbReference>
<reference evidence="1" key="1">
    <citation type="journal article" date="2021" name="New Phytol.">
        <title>Evolutionary innovations through gain and loss of genes in the ectomycorrhizal Boletales.</title>
        <authorList>
            <person name="Wu G."/>
            <person name="Miyauchi S."/>
            <person name="Morin E."/>
            <person name="Kuo A."/>
            <person name="Drula E."/>
            <person name="Varga T."/>
            <person name="Kohler A."/>
            <person name="Feng B."/>
            <person name="Cao Y."/>
            <person name="Lipzen A."/>
            <person name="Daum C."/>
            <person name="Hundley H."/>
            <person name="Pangilinan J."/>
            <person name="Johnson J."/>
            <person name="Barry K."/>
            <person name="LaButti K."/>
            <person name="Ng V."/>
            <person name="Ahrendt S."/>
            <person name="Min B."/>
            <person name="Choi I.G."/>
            <person name="Park H."/>
            <person name="Plett J.M."/>
            <person name="Magnuson J."/>
            <person name="Spatafora J.W."/>
            <person name="Nagy L.G."/>
            <person name="Henrissat B."/>
            <person name="Grigoriev I.V."/>
            <person name="Yang Z.L."/>
            <person name="Xu J."/>
            <person name="Martin F.M."/>
        </authorList>
    </citation>
    <scope>NUCLEOTIDE SEQUENCE</scope>
    <source>
        <strain evidence="1">KUC20120723A-06</strain>
    </source>
</reference>
<keyword evidence="2" id="KW-1185">Reference proteome</keyword>
<evidence type="ECO:0000313" key="1">
    <source>
        <dbReference type="EMBL" id="KAH7917294.1"/>
    </source>
</evidence>
<proteinExistence type="predicted"/>
<protein>
    <submittedName>
        <fullName evidence="1">Uncharacterized protein</fullName>
    </submittedName>
</protein>
<comment type="caution">
    <text evidence="1">The sequence shown here is derived from an EMBL/GenBank/DDBJ whole genome shotgun (WGS) entry which is preliminary data.</text>
</comment>
<evidence type="ECO:0000313" key="2">
    <source>
        <dbReference type="Proteomes" id="UP000790709"/>
    </source>
</evidence>